<name>A0A9P9JX28_FUSRE</name>
<comment type="caution">
    <text evidence="2">The sequence shown here is derived from an EMBL/GenBank/DDBJ whole genome shotgun (WGS) entry which is preliminary data.</text>
</comment>
<dbReference type="GeneID" id="70220470"/>
<reference evidence="2" key="1">
    <citation type="journal article" date="2021" name="Nat. Commun.">
        <title>Genetic determinants of endophytism in the Arabidopsis root mycobiome.</title>
        <authorList>
            <person name="Mesny F."/>
            <person name="Miyauchi S."/>
            <person name="Thiergart T."/>
            <person name="Pickel B."/>
            <person name="Atanasova L."/>
            <person name="Karlsson M."/>
            <person name="Huettel B."/>
            <person name="Barry K.W."/>
            <person name="Haridas S."/>
            <person name="Chen C."/>
            <person name="Bauer D."/>
            <person name="Andreopoulos W."/>
            <person name="Pangilinan J."/>
            <person name="LaButti K."/>
            <person name="Riley R."/>
            <person name="Lipzen A."/>
            <person name="Clum A."/>
            <person name="Drula E."/>
            <person name="Henrissat B."/>
            <person name="Kohler A."/>
            <person name="Grigoriev I.V."/>
            <person name="Martin F.M."/>
            <person name="Hacquard S."/>
        </authorList>
    </citation>
    <scope>NUCLEOTIDE SEQUENCE</scope>
    <source>
        <strain evidence="2">MPI-CAGE-AT-0023</strain>
    </source>
</reference>
<feature type="region of interest" description="Disordered" evidence="1">
    <location>
        <begin position="1"/>
        <end position="95"/>
    </location>
</feature>
<dbReference type="RefSeq" id="XP_046045972.1">
    <property type="nucleotide sequence ID" value="XM_046190516.1"/>
</dbReference>
<protein>
    <submittedName>
        <fullName evidence="2">Uncharacterized protein</fullName>
    </submittedName>
</protein>
<proteinExistence type="predicted"/>
<evidence type="ECO:0000256" key="1">
    <source>
        <dbReference type="SAM" id="MobiDB-lite"/>
    </source>
</evidence>
<gene>
    <name evidence="2" type="ORF">BKA55DRAFT_542774</name>
</gene>
<dbReference type="Proteomes" id="UP000720189">
    <property type="component" value="Unassembled WGS sequence"/>
</dbReference>
<organism evidence="2 3">
    <name type="scientific">Fusarium redolens</name>
    <dbReference type="NCBI Taxonomy" id="48865"/>
    <lineage>
        <taxon>Eukaryota</taxon>
        <taxon>Fungi</taxon>
        <taxon>Dikarya</taxon>
        <taxon>Ascomycota</taxon>
        <taxon>Pezizomycotina</taxon>
        <taxon>Sordariomycetes</taxon>
        <taxon>Hypocreomycetidae</taxon>
        <taxon>Hypocreales</taxon>
        <taxon>Nectriaceae</taxon>
        <taxon>Fusarium</taxon>
        <taxon>Fusarium redolens species complex</taxon>
    </lineage>
</organism>
<accession>A0A9P9JX28</accession>
<dbReference type="EMBL" id="JAGMUX010000014">
    <property type="protein sequence ID" value="KAH7240178.1"/>
    <property type="molecule type" value="Genomic_DNA"/>
</dbReference>
<feature type="compositionally biased region" description="Basic and acidic residues" evidence="1">
    <location>
        <begin position="68"/>
        <end position="83"/>
    </location>
</feature>
<sequence>MSDNNSLRPYLMPAPRETPSSQLVVQRRPLPSSAPKRTAAQMDEDANQERPSTPPRRVPRRNARAKNKAAERSRAKRVEDEKNPPPSPPTPSSAFPTEYAVATHCTVVPGHGYIYYAGDRHPLFVPMSVMHIHHTPGVYTSPCHQPQAAGIVQMPGVQMPSIGAPANGYGGEHWWTENAWGYLPGFDLGDTSQMHGNFNFNQDLI</sequence>
<feature type="compositionally biased region" description="Basic residues" evidence="1">
    <location>
        <begin position="57"/>
        <end position="67"/>
    </location>
</feature>
<keyword evidence="3" id="KW-1185">Reference proteome</keyword>
<dbReference type="OrthoDB" id="5019985at2759"/>
<evidence type="ECO:0000313" key="3">
    <source>
        <dbReference type="Proteomes" id="UP000720189"/>
    </source>
</evidence>
<dbReference type="AlphaFoldDB" id="A0A9P9JX28"/>
<evidence type="ECO:0000313" key="2">
    <source>
        <dbReference type="EMBL" id="KAH7240178.1"/>
    </source>
</evidence>